<gene>
    <name evidence="2" type="ORF">DXH78_02530</name>
</gene>
<feature type="compositionally biased region" description="Low complexity" evidence="1">
    <location>
        <begin position="48"/>
        <end position="57"/>
    </location>
</feature>
<dbReference type="AlphaFoldDB" id="A0A371B7I1"/>
<dbReference type="InterPro" id="IPR011681">
    <property type="entry name" value="GcrA"/>
</dbReference>
<accession>A0A371B7I1</accession>
<protein>
    <submittedName>
        <fullName evidence="2">GcrA cell cycle regulator</fullName>
    </submittedName>
</protein>
<name>A0A371B7I1_9BRAD</name>
<evidence type="ECO:0000313" key="3">
    <source>
        <dbReference type="Proteomes" id="UP000263993"/>
    </source>
</evidence>
<organism evidence="2 3">
    <name type="scientific">Undibacter mobilis</name>
    <dbReference type="NCBI Taxonomy" id="2292256"/>
    <lineage>
        <taxon>Bacteria</taxon>
        <taxon>Pseudomonadati</taxon>
        <taxon>Pseudomonadota</taxon>
        <taxon>Alphaproteobacteria</taxon>
        <taxon>Hyphomicrobiales</taxon>
        <taxon>Nitrobacteraceae</taxon>
        <taxon>Undibacter</taxon>
    </lineage>
</organism>
<dbReference type="Proteomes" id="UP000263993">
    <property type="component" value="Unassembled WGS sequence"/>
</dbReference>
<dbReference type="Gene3D" id="1.10.10.60">
    <property type="entry name" value="Homeodomain-like"/>
    <property type="match status" value="1"/>
</dbReference>
<keyword evidence="3" id="KW-1185">Reference proteome</keyword>
<dbReference type="OrthoDB" id="9798071at2"/>
<evidence type="ECO:0000256" key="1">
    <source>
        <dbReference type="SAM" id="MobiDB-lite"/>
    </source>
</evidence>
<dbReference type="EMBL" id="QRGO01000001">
    <property type="protein sequence ID" value="RDV03559.1"/>
    <property type="molecule type" value="Genomic_DNA"/>
</dbReference>
<dbReference type="RefSeq" id="WP_115515585.1">
    <property type="nucleotide sequence ID" value="NZ_QRGO01000001.1"/>
</dbReference>
<feature type="region of interest" description="Disordered" evidence="1">
    <location>
        <begin position="46"/>
        <end position="70"/>
    </location>
</feature>
<comment type="caution">
    <text evidence="2">The sequence shown here is derived from an EMBL/GenBank/DDBJ whole genome shotgun (WGS) entry which is preliminary data.</text>
</comment>
<sequence length="162" mass="18163">MSWTDERVELLKKLWSDGLSASQIAAELGGITRNAVIGKVHRLGLSGRAKSPTSSAPRPRKARSSGHMIRVQRPQVRGNTALAYDYEVEPEPELLEIPLEQRKTLLQLNEKTCRWPVGDPSGPDFFFCGGEAAEDQPYCSFHCRVAYQPANDRRRQKPAFRG</sequence>
<proteinExistence type="predicted"/>
<reference evidence="3" key="1">
    <citation type="submission" date="2018-08" db="EMBL/GenBank/DDBJ databases">
        <authorList>
            <person name="Kim S.-J."/>
            <person name="Jung G.-Y."/>
        </authorList>
    </citation>
    <scope>NUCLEOTIDE SEQUENCE [LARGE SCALE GENOMIC DNA]</scope>
    <source>
        <strain evidence="3">GY_H</strain>
    </source>
</reference>
<dbReference type="Pfam" id="PF07750">
    <property type="entry name" value="GcrA"/>
    <property type="match status" value="1"/>
</dbReference>
<evidence type="ECO:0000313" key="2">
    <source>
        <dbReference type="EMBL" id="RDV03559.1"/>
    </source>
</evidence>